<evidence type="ECO:0000256" key="5">
    <source>
        <dbReference type="ARBA" id="ARBA00022989"/>
    </source>
</evidence>
<feature type="transmembrane region" description="Helical" evidence="7">
    <location>
        <begin position="313"/>
        <end position="334"/>
    </location>
</feature>
<keyword evidence="9" id="KW-0413">Isomerase</keyword>
<dbReference type="GO" id="GO:0016413">
    <property type="term" value="F:O-acetyltransferase activity"/>
    <property type="evidence" value="ECO:0007669"/>
    <property type="project" value="TreeGrafter"/>
</dbReference>
<keyword evidence="6 7" id="KW-0472">Membrane</keyword>
<evidence type="ECO:0000256" key="6">
    <source>
        <dbReference type="ARBA" id="ARBA00023136"/>
    </source>
</evidence>
<feature type="transmembrane region" description="Helical" evidence="7">
    <location>
        <begin position="250"/>
        <end position="267"/>
    </location>
</feature>
<dbReference type="GO" id="GO:0030378">
    <property type="term" value="F:serine racemase activity"/>
    <property type="evidence" value="ECO:0007669"/>
    <property type="project" value="UniProtKB-EC"/>
</dbReference>
<dbReference type="InterPro" id="IPR002656">
    <property type="entry name" value="Acyl_transf_3_dom"/>
</dbReference>
<feature type="domain" description="Acyltransferase 3" evidence="8">
    <location>
        <begin position="9"/>
        <end position="329"/>
    </location>
</feature>
<evidence type="ECO:0000256" key="3">
    <source>
        <dbReference type="ARBA" id="ARBA00022475"/>
    </source>
</evidence>
<feature type="transmembrane region" description="Helical" evidence="7">
    <location>
        <begin position="279"/>
        <end position="298"/>
    </location>
</feature>
<sequence length="341" mass="39258">MNNKRNEGGLDWLKFVAALFVIANHTGPLLSFDEYADYLFSGILSRVAVPVFFMSSGYFFFRKLTGDPAVDQKALMKYVKKIAYLYGISILLYVPLNVYNGYFLEDFTVYSFMKDLVFDGTFYHLWYLPALIVGLCLVYVLYQKLSIRWLAAVGSLLFILGLLGDSYYAVTENAAGLKLMYDAMFQAFDYTRNGLFYAPIFLILGAWAAKHPKPERKPIASAGLFLVFLGFMFAEAILLHEADFPRHDSMYIFAIPATYYLFQWALTWKWNFNKEYREWRVWIYILHPLAIVLVRGTAEAAHLEKWLITNHLIHFTAVCVASIIMAVAAVRISVIKFKLRP</sequence>
<evidence type="ECO:0000259" key="8">
    <source>
        <dbReference type="Pfam" id="PF01757"/>
    </source>
</evidence>
<dbReference type="PANTHER" id="PTHR40074">
    <property type="entry name" value="O-ACETYLTRANSFERASE WECH"/>
    <property type="match status" value="1"/>
</dbReference>
<feature type="transmembrane region" description="Helical" evidence="7">
    <location>
        <begin position="122"/>
        <end position="142"/>
    </location>
</feature>
<keyword evidence="5 7" id="KW-1133">Transmembrane helix</keyword>
<protein>
    <submittedName>
        <fullName evidence="9">Serine/alanine racemase</fullName>
        <ecNumber evidence="9">5.1.1.1</ecNumber>
        <ecNumber evidence="9">5.1.1.18</ecNumber>
    </submittedName>
</protein>
<comment type="subcellular location">
    <subcellularLocation>
        <location evidence="1">Cell membrane</location>
        <topology evidence="1">Multi-pass membrane protein</topology>
    </subcellularLocation>
</comment>
<evidence type="ECO:0000256" key="2">
    <source>
        <dbReference type="ARBA" id="ARBA00007400"/>
    </source>
</evidence>
<comment type="similarity">
    <text evidence="2">Belongs to the acyltransferase 3 family.</text>
</comment>
<dbReference type="EC" id="5.1.1.18" evidence="9"/>
<feature type="transmembrane region" description="Helical" evidence="7">
    <location>
        <begin position="190"/>
        <end position="207"/>
    </location>
</feature>
<keyword evidence="4 7" id="KW-0812">Transmembrane</keyword>
<organism evidence="9 10">
    <name type="scientific">Paenibacillus endophyticus</name>
    <dbReference type="NCBI Taxonomy" id="1294268"/>
    <lineage>
        <taxon>Bacteria</taxon>
        <taxon>Bacillati</taxon>
        <taxon>Bacillota</taxon>
        <taxon>Bacilli</taxon>
        <taxon>Bacillales</taxon>
        <taxon>Paenibacillaceae</taxon>
        <taxon>Paenibacillus</taxon>
    </lineage>
</organism>
<gene>
    <name evidence="9" type="ORF">FHS16_001607</name>
</gene>
<keyword evidence="10" id="KW-1185">Reference proteome</keyword>
<evidence type="ECO:0000256" key="4">
    <source>
        <dbReference type="ARBA" id="ARBA00022692"/>
    </source>
</evidence>
<evidence type="ECO:0000313" key="9">
    <source>
        <dbReference type="EMBL" id="MBB3151561.1"/>
    </source>
</evidence>
<dbReference type="EMBL" id="JACHXW010000004">
    <property type="protein sequence ID" value="MBB3151561.1"/>
    <property type="molecule type" value="Genomic_DNA"/>
</dbReference>
<evidence type="ECO:0000256" key="7">
    <source>
        <dbReference type="SAM" id="Phobius"/>
    </source>
</evidence>
<dbReference type="Proteomes" id="UP000518605">
    <property type="component" value="Unassembled WGS sequence"/>
</dbReference>
<dbReference type="GO" id="GO:0005886">
    <property type="term" value="C:plasma membrane"/>
    <property type="evidence" value="ECO:0007669"/>
    <property type="project" value="UniProtKB-SubCell"/>
</dbReference>
<dbReference type="PANTHER" id="PTHR40074:SF2">
    <property type="entry name" value="O-ACETYLTRANSFERASE WECH"/>
    <property type="match status" value="1"/>
</dbReference>
<reference evidence="9 10" key="1">
    <citation type="submission" date="2020-08" db="EMBL/GenBank/DDBJ databases">
        <title>Genomic Encyclopedia of Type Strains, Phase III (KMG-III): the genomes of soil and plant-associated and newly described type strains.</title>
        <authorList>
            <person name="Whitman W."/>
        </authorList>
    </citation>
    <scope>NUCLEOTIDE SEQUENCE [LARGE SCALE GENOMIC DNA]</scope>
    <source>
        <strain evidence="9 10">CECT 8234</strain>
    </source>
</reference>
<feature type="transmembrane region" description="Helical" evidence="7">
    <location>
        <begin position="38"/>
        <end position="61"/>
    </location>
</feature>
<feature type="transmembrane region" description="Helical" evidence="7">
    <location>
        <begin position="149"/>
        <end position="170"/>
    </location>
</feature>
<feature type="transmembrane region" description="Helical" evidence="7">
    <location>
        <begin position="219"/>
        <end position="238"/>
    </location>
</feature>
<dbReference type="EC" id="5.1.1.1" evidence="9"/>
<feature type="transmembrane region" description="Helical" evidence="7">
    <location>
        <begin position="82"/>
        <end position="102"/>
    </location>
</feature>
<feature type="transmembrane region" description="Helical" evidence="7">
    <location>
        <begin position="12"/>
        <end position="32"/>
    </location>
</feature>
<dbReference type="AlphaFoldDB" id="A0A7W5C5I2"/>
<dbReference type="RefSeq" id="WP_183560670.1">
    <property type="nucleotide sequence ID" value="NZ_CBCSLB010000011.1"/>
</dbReference>
<dbReference type="Pfam" id="PF01757">
    <property type="entry name" value="Acyl_transf_3"/>
    <property type="match status" value="1"/>
</dbReference>
<dbReference type="GO" id="GO:0008784">
    <property type="term" value="F:alanine racemase activity"/>
    <property type="evidence" value="ECO:0007669"/>
    <property type="project" value="UniProtKB-EC"/>
</dbReference>
<evidence type="ECO:0000256" key="1">
    <source>
        <dbReference type="ARBA" id="ARBA00004651"/>
    </source>
</evidence>
<dbReference type="GO" id="GO:0009246">
    <property type="term" value="P:enterobacterial common antigen biosynthetic process"/>
    <property type="evidence" value="ECO:0007669"/>
    <property type="project" value="TreeGrafter"/>
</dbReference>
<proteinExistence type="inferred from homology"/>
<comment type="caution">
    <text evidence="9">The sequence shown here is derived from an EMBL/GenBank/DDBJ whole genome shotgun (WGS) entry which is preliminary data.</text>
</comment>
<evidence type="ECO:0000313" key="10">
    <source>
        <dbReference type="Proteomes" id="UP000518605"/>
    </source>
</evidence>
<accession>A0A7W5C5I2</accession>
<name>A0A7W5C5I2_9BACL</name>
<keyword evidence="3" id="KW-1003">Cell membrane</keyword>